<dbReference type="Gene3D" id="3.40.50.1820">
    <property type="entry name" value="alpha/beta hydrolase"/>
    <property type="match status" value="1"/>
</dbReference>
<dbReference type="InterPro" id="IPR029058">
    <property type="entry name" value="AB_hydrolase_fold"/>
</dbReference>
<dbReference type="Pfam" id="PF06028">
    <property type="entry name" value="DUF915"/>
    <property type="match status" value="1"/>
</dbReference>
<dbReference type="Proteomes" id="UP000052258">
    <property type="component" value="Unassembled WGS sequence"/>
</dbReference>
<dbReference type="RefSeq" id="WP_007472155.1">
    <property type="nucleotide sequence ID" value="NZ_KQ130617.1"/>
</dbReference>
<gene>
    <name evidence="1" type="ORF">X560_1865</name>
</gene>
<evidence type="ECO:0000313" key="2">
    <source>
        <dbReference type="Proteomes" id="UP000052258"/>
    </source>
</evidence>
<evidence type="ECO:0008006" key="3">
    <source>
        <dbReference type="Google" id="ProtNLM"/>
    </source>
</evidence>
<dbReference type="PATRIC" id="fig|1430899.3.peg.1905"/>
<keyword evidence="2" id="KW-1185">Reference proteome</keyword>
<reference evidence="1 2" key="1">
    <citation type="journal article" date="2015" name="Genome Biol. Evol.">
        <title>Comparative Genomics of Listeria Sensu Lato: Genus-Wide Differences in Evolutionary Dynamics and the Progressive Gain of Complex, Potentially Pathogenicity-Related Traits through Lateral Gene Transfer.</title>
        <authorList>
            <person name="Chiara M."/>
            <person name="Caruso M."/>
            <person name="D'Erchia A.M."/>
            <person name="Manzari C."/>
            <person name="Fraccalvieri R."/>
            <person name="Goffredo E."/>
            <person name="Latorre L."/>
            <person name="Miccolupo A."/>
            <person name="Padalino I."/>
            <person name="Santagada G."/>
            <person name="Chiocco D."/>
            <person name="Pesole G."/>
            <person name="Horner D.S."/>
            <person name="Parisi A."/>
        </authorList>
    </citation>
    <scope>NUCLEOTIDE SEQUENCE [LARGE SCALE GENOMIC DNA]</scope>
    <source>
        <strain evidence="1 2">1991</strain>
    </source>
</reference>
<sequence>MIKRILLAYLVPILCVGGAIFSLMALNPTRPEAVNTKIPTIFIHGYHGTDRSLHGMIRRLDQKYHVATDSMIVHVSKIGEISTEGEYNPNAKNPLINVVFDNNRATITQQAMWMKKVMSYLQKHEDITKFNAVAHSMGGGVWEAYLASYSKDPAYPSINKIVFLAVPLYPEEYINGDEQVDIRNEQEVHANFAERMAKILPKNIPVLIIAGDLNDGTKSDGEVKVDSVLYGKKLFQSQKVETHVIKGPEASHSNMHELPAVDHYIIPFLFGE</sequence>
<dbReference type="AlphaFoldDB" id="A0A0J8GCW0"/>
<comment type="caution">
    <text evidence="1">The sequence shown here is derived from an EMBL/GenBank/DDBJ whole genome shotgun (WGS) entry which is preliminary data.</text>
</comment>
<dbReference type="SUPFAM" id="SSF53474">
    <property type="entry name" value="alpha/beta-Hydrolases"/>
    <property type="match status" value="1"/>
</dbReference>
<proteinExistence type="predicted"/>
<dbReference type="EMBL" id="AZHO01000023">
    <property type="protein sequence ID" value="KMT58829.1"/>
    <property type="molecule type" value="Genomic_DNA"/>
</dbReference>
<organism evidence="1 2">
    <name type="scientific">Listeria fleischmannii 1991</name>
    <dbReference type="NCBI Taxonomy" id="1430899"/>
    <lineage>
        <taxon>Bacteria</taxon>
        <taxon>Bacillati</taxon>
        <taxon>Bacillota</taxon>
        <taxon>Bacilli</taxon>
        <taxon>Bacillales</taxon>
        <taxon>Listeriaceae</taxon>
        <taxon>Listeria</taxon>
    </lineage>
</organism>
<accession>A0A0J8GCW0</accession>
<protein>
    <recommendedName>
        <fullName evidence="3">Alpha/beta hydrolase</fullName>
    </recommendedName>
</protein>
<dbReference type="InterPro" id="IPR010315">
    <property type="entry name" value="DUF915_hydro-like"/>
</dbReference>
<dbReference type="OrthoDB" id="503948at2"/>
<name>A0A0J8GCW0_9LIST</name>
<evidence type="ECO:0000313" key="1">
    <source>
        <dbReference type="EMBL" id="KMT58829.1"/>
    </source>
</evidence>